<dbReference type="CDD" id="cd00082">
    <property type="entry name" value="HisKA"/>
    <property type="match status" value="1"/>
</dbReference>
<evidence type="ECO:0000256" key="1">
    <source>
        <dbReference type="ARBA" id="ARBA00000085"/>
    </source>
</evidence>
<dbReference type="GO" id="GO:0005524">
    <property type="term" value="F:ATP binding"/>
    <property type="evidence" value="ECO:0007669"/>
    <property type="project" value="UniProtKB-KW"/>
</dbReference>
<dbReference type="InterPro" id="IPR001789">
    <property type="entry name" value="Sig_transdc_resp-reg_receiver"/>
</dbReference>
<protein>
    <recommendedName>
        <fullName evidence="2">histidine kinase</fullName>
        <ecNumber evidence="2">2.7.13.3</ecNumber>
    </recommendedName>
</protein>
<dbReference type="EC" id="2.7.13.3" evidence="2"/>
<evidence type="ECO:0000259" key="15">
    <source>
        <dbReference type="PROSITE" id="PS50110"/>
    </source>
</evidence>
<dbReference type="EMBL" id="FQYX01000017">
    <property type="protein sequence ID" value="SHJ33343.1"/>
    <property type="molecule type" value="Genomic_DNA"/>
</dbReference>
<evidence type="ECO:0000259" key="13">
    <source>
        <dbReference type="PROSITE" id="PS01124"/>
    </source>
</evidence>
<dbReference type="PANTHER" id="PTHR43547:SF2">
    <property type="entry name" value="HYBRID SIGNAL TRANSDUCTION HISTIDINE KINASE C"/>
    <property type="match status" value="1"/>
</dbReference>
<keyword evidence="10" id="KW-0238">DNA-binding</keyword>
<dbReference type="Gene3D" id="2.60.40.10">
    <property type="entry name" value="Immunoglobulins"/>
    <property type="match status" value="1"/>
</dbReference>
<evidence type="ECO:0000256" key="10">
    <source>
        <dbReference type="ARBA" id="ARBA00023125"/>
    </source>
</evidence>
<dbReference type="SMART" id="SM00342">
    <property type="entry name" value="HTH_ARAC"/>
    <property type="match status" value="1"/>
</dbReference>
<evidence type="ECO:0000256" key="12">
    <source>
        <dbReference type="PROSITE-ProRule" id="PRU00169"/>
    </source>
</evidence>
<evidence type="ECO:0000313" key="17">
    <source>
        <dbReference type="Proteomes" id="UP000184231"/>
    </source>
</evidence>
<dbReference type="InterPro" id="IPR009057">
    <property type="entry name" value="Homeodomain-like_sf"/>
</dbReference>
<keyword evidence="9" id="KW-0805">Transcription regulation</keyword>
<dbReference type="InterPro" id="IPR015943">
    <property type="entry name" value="WD40/YVTN_repeat-like_dom_sf"/>
</dbReference>
<reference evidence="16 17" key="1">
    <citation type="submission" date="2016-11" db="EMBL/GenBank/DDBJ databases">
        <authorList>
            <person name="Jaros S."/>
            <person name="Januszkiewicz K."/>
            <person name="Wedrychowicz H."/>
        </authorList>
    </citation>
    <scope>NUCLEOTIDE SEQUENCE [LARGE SCALE GENOMIC DNA]</scope>
    <source>
        <strain evidence="16 17">CGMCC 1.8863</strain>
    </source>
</reference>
<dbReference type="InterPro" id="IPR018060">
    <property type="entry name" value="HTH_AraC"/>
</dbReference>
<dbReference type="SUPFAM" id="SSF55874">
    <property type="entry name" value="ATPase domain of HSP90 chaperone/DNA topoisomerase II/histidine kinase"/>
    <property type="match status" value="1"/>
</dbReference>
<evidence type="ECO:0000256" key="5">
    <source>
        <dbReference type="ARBA" id="ARBA00022741"/>
    </source>
</evidence>
<dbReference type="InterPro" id="IPR018062">
    <property type="entry name" value="HTH_AraC-typ_CS"/>
</dbReference>
<keyword evidence="5" id="KW-0547">Nucleotide-binding</keyword>
<keyword evidence="7" id="KW-0067">ATP-binding</keyword>
<dbReference type="PANTHER" id="PTHR43547">
    <property type="entry name" value="TWO-COMPONENT HISTIDINE KINASE"/>
    <property type="match status" value="1"/>
</dbReference>
<evidence type="ECO:0000256" key="3">
    <source>
        <dbReference type="ARBA" id="ARBA00022553"/>
    </source>
</evidence>
<dbReference type="PROSITE" id="PS01124">
    <property type="entry name" value="HTH_ARAC_FAMILY_2"/>
    <property type="match status" value="1"/>
</dbReference>
<dbReference type="InterPro" id="IPR005467">
    <property type="entry name" value="His_kinase_dom"/>
</dbReference>
<dbReference type="PROSITE" id="PS50110">
    <property type="entry name" value="RESPONSE_REGULATORY"/>
    <property type="match status" value="1"/>
</dbReference>
<sequence length="1340" mass="152824">MLKTKLLIIFFLTYITSWGQEAKNLIPLKVTIDNKDILTKDMLQDSLGYIWLVHSRRMVKYDGASYMDIPFDAIFPSKNHHHTDFIEKAELDENGKLWVLSLNGRIAHQNDKGTFTPYNLFTQKQTSPSKKINNITANSNYLLFGTEDGKIYYKKPSSTQIDSVNLDQNNTSIIRGIHDIVEKDGIIWFSTKSGRIYNYNINTKKSSGVLAYGYKINKAYGKIWFANSQGNLCSFTPSESTDTYHTELQLRSIIKDIYFDSKGNVWIATDGNGVYQMNTSTKEVAHFYRNENSEFSLASNTVVKIKEDNHGNIWLFPNNEHLQILPNSLSGLHYHSGHEDNAPTRILTMYKATNDILYIGTDGRGLTLHDTKNNTTTTYDEKEGFEGKYIQSLIELDSGTLLVGTYQQGLWKVNPKTKRLSKYDLEKELGYPPSFIGLLHKDSKNRIWLSTESGVFIFDYNMNLKARFFYGDNGLKGTTAMNIAEDNNGGIWISISNGGLFNFVENKHELSSSQFKNITPENSSLNTNLYHYINDMTVDDNNNLWFIANSTLAVYDIDTQLFKKLEFPNDFKEIRFRSVLSSDTNTLWLSTNEGIFKYNPNTQNVEEFGIADGLQGYNFRSGSSYKDSDGLLYFGGSKGLNYFDAQQMQQKKEYPKLLINGIEVLNRPAASIIPDQINKKIEDIGHLTLGPSQSSFSFRFSALGNTLKSYYQYAYKLHGFDKEWISSKSNNMATYTNIPPGRYTFEVKAGTKKGLWDISPKKVAIVIEAPLWKQTWAYILYFIVLCGMLYAITTWLNLKNKFLVASLKNKQNKEFYDMKMNFFSKMSHEIQTPITLISAPIKDMIKNAKEKDSNQQRLQMVWNNTQRLSRIAAELTTMKNYELGKLQLKVTEGNLIDFIKDIAYGFKEHAKYKGISLKETYAELPEALWFDTQRLEHIVYNLLSNAIKFTPKDGCIDLDVSICEKRKYILIKVSDSGPGIPEKDIDKIFNLFYQSKNGKEIGGTGIGLALVKELATLHHGDITVHNNSSTGATFTLKIPLSGDDYRKEEKQDVTIPEEAPIRTRPTLIEKNSSKKEKTIAIIDDNLDIQIYLRSIFDDSFNLISADNGLLGKQLIEEHLPDLVISDIMMPEMTGIELCQELQKTEKTSHIPVVLLTAKSSTEVKISGMNAGAISYLPKPFNRDELLLKVENILMQQDRLMIKFKSDQLGLPNTTEVDSKSDEFIRKMVDEIENNIDDINFKLENISDALGMSYSALYRKCTQITGKKPVEFLRMYRLKKGAILISKYDYLVSEAAYSVGFGDTKYFSKCFKKEYGMTPAEFKKVAQKDDLETFLKKHDLS</sequence>
<evidence type="ECO:0000256" key="8">
    <source>
        <dbReference type="ARBA" id="ARBA00023012"/>
    </source>
</evidence>
<evidence type="ECO:0000256" key="7">
    <source>
        <dbReference type="ARBA" id="ARBA00022840"/>
    </source>
</evidence>
<gene>
    <name evidence="16" type="ORF">SAMN04487911_11784</name>
</gene>
<dbReference type="SUPFAM" id="SSF47384">
    <property type="entry name" value="Homodimeric domain of signal transducing histidine kinase"/>
    <property type="match status" value="1"/>
</dbReference>
<keyword evidence="6 16" id="KW-0418">Kinase</keyword>
<dbReference type="InterPro" id="IPR011006">
    <property type="entry name" value="CheY-like_superfamily"/>
</dbReference>
<dbReference type="SUPFAM" id="SSF101898">
    <property type="entry name" value="NHL repeat"/>
    <property type="match status" value="1"/>
</dbReference>
<feature type="domain" description="Histidine kinase" evidence="14">
    <location>
        <begin position="825"/>
        <end position="1042"/>
    </location>
</feature>
<dbReference type="SMART" id="SM00448">
    <property type="entry name" value="REC"/>
    <property type="match status" value="1"/>
</dbReference>
<evidence type="ECO:0000313" key="16">
    <source>
        <dbReference type="EMBL" id="SHJ33343.1"/>
    </source>
</evidence>
<dbReference type="GO" id="GO:0003700">
    <property type="term" value="F:DNA-binding transcription factor activity"/>
    <property type="evidence" value="ECO:0007669"/>
    <property type="project" value="InterPro"/>
</dbReference>
<dbReference type="InterPro" id="IPR004358">
    <property type="entry name" value="Sig_transdc_His_kin-like_C"/>
</dbReference>
<keyword evidence="11" id="KW-0804">Transcription</keyword>
<dbReference type="Proteomes" id="UP000184231">
    <property type="component" value="Unassembled WGS sequence"/>
</dbReference>
<keyword evidence="8" id="KW-0902">Two-component regulatory system</keyword>
<dbReference type="SMART" id="SM00387">
    <property type="entry name" value="HATPase_c"/>
    <property type="match status" value="1"/>
</dbReference>
<dbReference type="GO" id="GO:0000155">
    <property type="term" value="F:phosphorelay sensor kinase activity"/>
    <property type="evidence" value="ECO:0007669"/>
    <property type="project" value="InterPro"/>
</dbReference>
<dbReference type="RefSeq" id="WP_072764869.1">
    <property type="nucleotide sequence ID" value="NZ_FQYX01000017.1"/>
</dbReference>
<evidence type="ECO:0000256" key="4">
    <source>
        <dbReference type="ARBA" id="ARBA00022679"/>
    </source>
</evidence>
<dbReference type="Pfam" id="PF07495">
    <property type="entry name" value="Y_Y_Y"/>
    <property type="match status" value="1"/>
</dbReference>
<evidence type="ECO:0000256" key="9">
    <source>
        <dbReference type="ARBA" id="ARBA00023015"/>
    </source>
</evidence>
<feature type="modified residue" description="4-aspartylphosphate" evidence="12">
    <location>
        <position position="1126"/>
    </location>
</feature>
<dbReference type="Gene3D" id="2.130.10.10">
    <property type="entry name" value="YVTN repeat-like/Quinoprotein amine dehydrogenase"/>
    <property type="match status" value="2"/>
</dbReference>
<dbReference type="InterPro" id="IPR036890">
    <property type="entry name" value="HATPase_C_sf"/>
</dbReference>
<keyword evidence="17" id="KW-1185">Reference proteome</keyword>
<dbReference type="FunFam" id="3.30.565.10:FF:000037">
    <property type="entry name" value="Hybrid sensor histidine kinase/response regulator"/>
    <property type="match status" value="1"/>
</dbReference>
<dbReference type="InterPro" id="IPR011123">
    <property type="entry name" value="Y_Y_Y"/>
</dbReference>
<organism evidence="16 17">
    <name type="scientific">Arenibacter nanhaiticus</name>
    <dbReference type="NCBI Taxonomy" id="558155"/>
    <lineage>
        <taxon>Bacteria</taxon>
        <taxon>Pseudomonadati</taxon>
        <taxon>Bacteroidota</taxon>
        <taxon>Flavobacteriia</taxon>
        <taxon>Flavobacteriales</taxon>
        <taxon>Flavobacteriaceae</taxon>
        <taxon>Arenibacter</taxon>
    </lineage>
</organism>
<evidence type="ECO:0000256" key="2">
    <source>
        <dbReference type="ARBA" id="ARBA00012438"/>
    </source>
</evidence>
<dbReference type="PROSITE" id="PS00041">
    <property type="entry name" value="HTH_ARAC_FAMILY_1"/>
    <property type="match status" value="1"/>
</dbReference>
<dbReference type="SUPFAM" id="SSF63829">
    <property type="entry name" value="Calcium-dependent phosphotriesterase"/>
    <property type="match status" value="1"/>
</dbReference>
<dbReference type="InterPro" id="IPR003661">
    <property type="entry name" value="HisK_dim/P_dom"/>
</dbReference>
<dbReference type="Pfam" id="PF02518">
    <property type="entry name" value="HATPase_c"/>
    <property type="match status" value="1"/>
</dbReference>
<dbReference type="Gene3D" id="3.40.50.2300">
    <property type="match status" value="1"/>
</dbReference>
<feature type="domain" description="Response regulatory" evidence="15">
    <location>
        <begin position="1078"/>
        <end position="1193"/>
    </location>
</feature>
<feature type="domain" description="HTH araC/xylS-type" evidence="13">
    <location>
        <begin position="1225"/>
        <end position="1324"/>
    </location>
</feature>
<dbReference type="InterPro" id="IPR036097">
    <property type="entry name" value="HisK_dim/P_sf"/>
</dbReference>
<accession>A0A1M6IG02</accession>
<dbReference type="Pfam" id="PF00072">
    <property type="entry name" value="Response_reg"/>
    <property type="match status" value="1"/>
</dbReference>
<dbReference type="SUPFAM" id="SSF52172">
    <property type="entry name" value="CheY-like"/>
    <property type="match status" value="1"/>
</dbReference>
<dbReference type="OrthoDB" id="358279at2"/>
<dbReference type="InterPro" id="IPR013783">
    <property type="entry name" value="Ig-like_fold"/>
</dbReference>
<proteinExistence type="predicted"/>
<dbReference type="Gene3D" id="1.10.10.60">
    <property type="entry name" value="Homeodomain-like"/>
    <property type="match status" value="2"/>
</dbReference>
<keyword evidence="4" id="KW-0808">Transferase</keyword>
<dbReference type="PROSITE" id="PS50109">
    <property type="entry name" value="HIS_KIN"/>
    <property type="match status" value="1"/>
</dbReference>
<dbReference type="PRINTS" id="PR00344">
    <property type="entry name" value="BCTRLSENSOR"/>
</dbReference>
<dbReference type="Pfam" id="PF12833">
    <property type="entry name" value="HTH_18"/>
    <property type="match status" value="1"/>
</dbReference>
<dbReference type="GO" id="GO:0043565">
    <property type="term" value="F:sequence-specific DNA binding"/>
    <property type="evidence" value="ECO:0007669"/>
    <property type="project" value="InterPro"/>
</dbReference>
<dbReference type="Gene3D" id="1.10.287.130">
    <property type="match status" value="1"/>
</dbReference>
<evidence type="ECO:0000259" key="14">
    <source>
        <dbReference type="PROSITE" id="PS50109"/>
    </source>
</evidence>
<dbReference type="STRING" id="558155.SAMN04487911_11784"/>
<dbReference type="InterPro" id="IPR003594">
    <property type="entry name" value="HATPase_dom"/>
</dbReference>
<evidence type="ECO:0000256" key="11">
    <source>
        <dbReference type="ARBA" id="ARBA00023163"/>
    </source>
</evidence>
<name>A0A1M6IG02_9FLAO</name>
<dbReference type="Gene3D" id="3.30.565.10">
    <property type="entry name" value="Histidine kinase-like ATPase, C-terminal domain"/>
    <property type="match status" value="1"/>
</dbReference>
<dbReference type="SUPFAM" id="SSF46689">
    <property type="entry name" value="Homeodomain-like"/>
    <property type="match status" value="1"/>
</dbReference>
<evidence type="ECO:0000256" key="6">
    <source>
        <dbReference type="ARBA" id="ARBA00022777"/>
    </source>
</evidence>
<comment type="catalytic activity">
    <reaction evidence="1">
        <text>ATP + protein L-histidine = ADP + protein N-phospho-L-histidine.</text>
        <dbReference type="EC" id="2.7.13.3"/>
    </reaction>
</comment>
<keyword evidence="3 12" id="KW-0597">Phosphoprotein</keyword>